<feature type="region of interest" description="Disordered" evidence="5">
    <location>
        <begin position="176"/>
        <end position="200"/>
    </location>
</feature>
<evidence type="ECO:0000313" key="7">
    <source>
        <dbReference type="EMBL" id="GAA3709292.1"/>
    </source>
</evidence>
<protein>
    <recommendedName>
        <fullName evidence="2">DNA-3-methyladenine glycosylase II</fullName>
        <ecNumber evidence="2">3.2.2.21</ecNumber>
    </recommendedName>
</protein>
<keyword evidence="8" id="KW-1185">Reference proteome</keyword>
<dbReference type="InterPro" id="IPR037046">
    <property type="entry name" value="AlkA_N_sf"/>
</dbReference>
<evidence type="ECO:0000313" key="8">
    <source>
        <dbReference type="Proteomes" id="UP001501536"/>
    </source>
</evidence>
<dbReference type="EC" id="3.2.2.21" evidence="2"/>
<dbReference type="SUPFAM" id="SSF48150">
    <property type="entry name" value="DNA-glycosylase"/>
    <property type="match status" value="1"/>
</dbReference>
<dbReference type="InterPro" id="IPR051912">
    <property type="entry name" value="Alkylbase_DNA_Glycosylase/TA"/>
</dbReference>
<dbReference type="CDD" id="cd00056">
    <property type="entry name" value="ENDO3c"/>
    <property type="match status" value="1"/>
</dbReference>
<gene>
    <name evidence="7" type="ORF">GCM10022377_23720</name>
</gene>
<dbReference type="SMART" id="SM00478">
    <property type="entry name" value="ENDO3c"/>
    <property type="match status" value="1"/>
</dbReference>
<dbReference type="Gene3D" id="1.10.1670.10">
    <property type="entry name" value="Helix-hairpin-Helix base-excision DNA repair enzymes (C-terminal)"/>
    <property type="match status" value="1"/>
</dbReference>
<dbReference type="InterPro" id="IPR011257">
    <property type="entry name" value="DNA_glycosylase"/>
</dbReference>
<feature type="region of interest" description="Disordered" evidence="5">
    <location>
        <begin position="76"/>
        <end position="98"/>
    </location>
</feature>
<evidence type="ECO:0000256" key="3">
    <source>
        <dbReference type="ARBA" id="ARBA00022763"/>
    </source>
</evidence>
<dbReference type="Proteomes" id="UP001501536">
    <property type="component" value="Unassembled WGS sequence"/>
</dbReference>
<proteinExistence type="predicted"/>
<dbReference type="InterPro" id="IPR003265">
    <property type="entry name" value="HhH-GPD_domain"/>
</dbReference>
<comment type="catalytic activity">
    <reaction evidence="1">
        <text>Hydrolysis of alkylated DNA, releasing 3-methyladenine, 3-methylguanine, 7-methylguanine and 7-methyladenine.</text>
        <dbReference type="EC" id="3.2.2.21"/>
    </reaction>
</comment>
<evidence type="ECO:0000256" key="2">
    <source>
        <dbReference type="ARBA" id="ARBA00012000"/>
    </source>
</evidence>
<dbReference type="EMBL" id="BAABCJ010000006">
    <property type="protein sequence ID" value="GAA3709292.1"/>
    <property type="molecule type" value="Genomic_DNA"/>
</dbReference>
<accession>A0ABP7DTH7</accession>
<dbReference type="Gene3D" id="1.10.340.30">
    <property type="entry name" value="Hypothetical protein, domain 2"/>
    <property type="match status" value="1"/>
</dbReference>
<sequence length="341" mass="35162">MRGGGDVRVEANGLFDAGTSARVLAAHDVPGVSSTDVAGRLHRRWVRAAGRDVQVELTLVEDAGIDVLVQRTGGSLGRAAPEEGLPPTSADAGSGGETQRDLERLVARWFGLEDDLGPARTALAADPVLAPLLAERPGLRVTGCVDEFEAVVTAVLGQQVSLAACRTFAGRFVAAARPDPASGAPGDSPGAGRGRDSGEGLGLVPFPGPERYAGLEAAELQQAVGITGARARTLAGVVAAWSEGFRLDALPPGEARAALLALPGIGPWTAEYLAVRLLGDADTFISGDLVARRALAGALGAGPLTPRQAAAHAARWSPWRTYALLHLWASEAYAVPEESTR</sequence>
<evidence type="ECO:0000256" key="4">
    <source>
        <dbReference type="ARBA" id="ARBA00023204"/>
    </source>
</evidence>
<keyword evidence="4" id="KW-0234">DNA repair</keyword>
<keyword evidence="3" id="KW-0227">DNA damage</keyword>
<comment type="caution">
    <text evidence="7">The sequence shown here is derived from an EMBL/GenBank/DDBJ whole genome shotgun (WGS) entry which is preliminary data.</text>
</comment>
<name>A0ABP7DTH7_9MICC</name>
<dbReference type="PANTHER" id="PTHR43003:SF13">
    <property type="entry name" value="DNA-3-METHYLADENINE GLYCOSYLASE 2"/>
    <property type="match status" value="1"/>
</dbReference>
<feature type="compositionally biased region" description="Low complexity" evidence="5">
    <location>
        <begin position="179"/>
        <end position="190"/>
    </location>
</feature>
<evidence type="ECO:0000256" key="5">
    <source>
        <dbReference type="SAM" id="MobiDB-lite"/>
    </source>
</evidence>
<evidence type="ECO:0000259" key="6">
    <source>
        <dbReference type="SMART" id="SM00478"/>
    </source>
</evidence>
<dbReference type="PANTHER" id="PTHR43003">
    <property type="entry name" value="DNA-3-METHYLADENINE GLYCOSYLASE"/>
    <property type="match status" value="1"/>
</dbReference>
<feature type="domain" description="HhH-GPD" evidence="6">
    <location>
        <begin position="156"/>
        <end position="332"/>
    </location>
</feature>
<reference evidence="8" key="1">
    <citation type="journal article" date="2019" name="Int. J. Syst. Evol. Microbiol.">
        <title>The Global Catalogue of Microorganisms (GCM) 10K type strain sequencing project: providing services to taxonomists for standard genome sequencing and annotation.</title>
        <authorList>
            <consortium name="The Broad Institute Genomics Platform"/>
            <consortium name="The Broad Institute Genome Sequencing Center for Infectious Disease"/>
            <person name="Wu L."/>
            <person name="Ma J."/>
        </authorList>
    </citation>
    <scope>NUCLEOTIDE SEQUENCE [LARGE SCALE GENOMIC DNA]</scope>
    <source>
        <strain evidence="8">JCM 16961</strain>
    </source>
</reference>
<evidence type="ECO:0000256" key="1">
    <source>
        <dbReference type="ARBA" id="ARBA00000086"/>
    </source>
</evidence>
<dbReference type="InterPro" id="IPR023170">
    <property type="entry name" value="HhH_base_excis_C"/>
</dbReference>
<dbReference type="Gene3D" id="3.30.310.20">
    <property type="entry name" value="DNA-3-methyladenine glycosylase AlkA, N-terminal domain"/>
    <property type="match status" value="1"/>
</dbReference>
<organism evidence="7 8">
    <name type="scientific">Zhihengliuella alba</name>
    <dbReference type="NCBI Taxonomy" id="547018"/>
    <lineage>
        <taxon>Bacteria</taxon>
        <taxon>Bacillati</taxon>
        <taxon>Actinomycetota</taxon>
        <taxon>Actinomycetes</taxon>
        <taxon>Micrococcales</taxon>
        <taxon>Micrococcaceae</taxon>
        <taxon>Zhihengliuella</taxon>
    </lineage>
</organism>